<reference evidence="1 2" key="1">
    <citation type="journal article" date="2019" name="Nat. Microbiol.">
        <title>Mediterranean grassland soil C-N compound turnover is dependent on rainfall and depth, and is mediated by genomically divergent microorganisms.</title>
        <authorList>
            <person name="Diamond S."/>
            <person name="Andeer P.F."/>
            <person name="Li Z."/>
            <person name="Crits-Christoph A."/>
            <person name="Burstein D."/>
            <person name="Anantharaman K."/>
            <person name="Lane K.R."/>
            <person name="Thomas B.C."/>
            <person name="Pan C."/>
            <person name="Northen T.R."/>
            <person name="Banfield J.F."/>
        </authorList>
    </citation>
    <scope>NUCLEOTIDE SEQUENCE [LARGE SCALE GENOMIC DNA]</scope>
    <source>
        <strain evidence="1">WS_9</strain>
    </source>
</reference>
<dbReference type="Gene3D" id="2.60.40.4070">
    <property type="match status" value="1"/>
</dbReference>
<comment type="caution">
    <text evidence="1">The sequence shown here is derived from an EMBL/GenBank/DDBJ whole genome shotgun (WGS) entry which is preliminary data.</text>
</comment>
<gene>
    <name evidence="1" type="ORF">E6K79_10545</name>
</gene>
<accession>A0A538THK6</accession>
<dbReference type="AlphaFoldDB" id="A0A538THK6"/>
<dbReference type="EMBL" id="VBOZ01000033">
    <property type="protein sequence ID" value="TMQ63081.1"/>
    <property type="molecule type" value="Genomic_DNA"/>
</dbReference>
<evidence type="ECO:0000313" key="2">
    <source>
        <dbReference type="Proteomes" id="UP000317691"/>
    </source>
</evidence>
<protein>
    <submittedName>
        <fullName evidence="1">T9SS type A sorting domain-containing protein</fullName>
    </submittedName>
</protein>
<proteinExistence type="predicted"/>
<sequence length="85" mass="9338">MATSPNPLNASTQVLLGMPADRQHVLARVFDVRGRLVKTLAEGPMTKGIHMLTWSPPRNLPTGSYYLRVESEGGLHTSSKLILVR</sequence>
<organism evidence="1 2">
    <name type="scientific">Eiseniibacteriota bacterium</name>
    <dbReference type="NCBI Taxonomy" id="2212470"/>
    <lineage>
        <taxon>Bacteria</taxon>
        <taxon>Candidatus Eiseniibacteriota</taxon>
    </lineage>
</organism>
<dbReference type="NCBIfam" id="TIGR04183">
    <property type="entry name" value="Por_Secre_tail"/>
    <property type="match status" value="1"/>
</dbReference>
<dbReference type="InterPro" id="IPR026444">
    <property type="entry name" value="Secre_tail"/>
</dbReference>
<dbReference type="Proteomes" id="UP000317691">
    <property type="component" value="Unassembled WGS sequence"/>
</dbReference>
<name>A0A538THK6_UNCEI</name>
<evidence type="ECO:0000313" key="1">
    <source>
        <dbReference type="EMBL" id="TMQ63081.1"/>
    </source>
</evidence>